<evidence type="ECO:0000313" key="3">
    <source>
        <dbReference type="Proteomes" id="UP000838412"/>
    </source>
</evidence>
<evidence type="ECO:0000313" key="2">
    <source>
        <dbReference type="EMBL" id="CAH1246869.1"/>
    </source>
</evidence>
<keyword evidence="1" id="KW-0812">Transmembrane</keyword>
<organism evidence="2 3">
    <name type="scientific">Branchiostoma lanceolatum</name>
    <name type="common">Common lancelet</name>
    <name type="synonym">Amphioxus lanceolatum</name>
    <dbReference type="NCBI Taxonomy" id="7740"/>
    <lineage>
        <taxon>Eukaryota</taxon>
        <taxon>Metazoa</taxon>
        <taxon>Chordata</taxon>
        <taxon>Cephalochordata</taxon>
        <taxon>Leptocardii</taxon>
        <taxon>Amphioxiformes</taxon>
        <taxon>Branchiostomatidae</taxon>
        <taxon>Branchiostoma</taxon>
    </lineage>
</organism>
<feature type="transmembrane region" description="Helical" evidence="1">
    <location>
        <begin position="241"/>
        <end position="263"/>
    </location>
</feature>
<reference evidence="2" key="1">
    <citation type="submission" date="2022-01" db="EMBL/GenBank/DDBJ databases">
        <authorList>
            <person name="Braso-Vives M."/>
        </authorList>
    </citation>
    <scope>NUCLEOTIDE SEQUENCE</scope>
</reference>
<proteinExistence type="predicted"/>
<evidence type="ECO:0000256" key="1">
    <source>
        <dbReference type="SAM" id="Phobius"/>
    </source>
</evidence>
<name>A0A8J9Z3A6_BRALA</name>
<dbReference type="Proteomes" id="UP000838412">
    <property type="component" value="Chromosome 15"/>
</dbReference>
<keyword evidence="1" id="KW-0472">Membrane</keyword>
<keyword evidence="1" id="KW-1133">Transmembrane helix</keyword>
<dbReference type="OrthoDB" id="10070117at2759"/>
<sequence length="292" mass="31512">MRGIPNMRGTDRLLLFTGADIIKNDGVYSRYFFNVSANGRYGVSVKVDNTQGNAAYIINRAHSSGAPPLDPDDGGNVQQEPLEQFQRMTTGGVFEVQGVPIGGVSTRDMLPPSRVNDLAVVEVSYAEATVTLRWTALGDDFDQGGPAHYVEIRYGRDFDQLADDFHGSASVNHSQVLRGSLTSPSEPGSVQTIVILVPDRGDNVTFVFALRMCDEADSCGDPSNIVTANLEYIPEPVNDTVIWAIGPVLGVFAAILVLLLCYFKVSRAKGIEPARSAQPPSANDHPSFVHTV</sequence>
<gene>
    <name evidence="2" type="primary">CLCA2</name>
    <name evidence="2" type="ORF">BLAG_LOCUS8737</name>
</gene>
<accession>A0A8J9Z3A6</accession>
<dbReference type="AlphaFoldDB" id="A0A8J9Z3A6"/>
<dbReference type="EMBL" id="OV696700">
    <property type="protein sequence ID" value="CAH1246869.1"/>
    <property type="molecule type" value="Genomic_DNA"/>
</dbReference>
<keyword evidence="3" id="KW-1185">Reference proteome</keyword>
<protein>
    <submittedName>
        <fullName evidence="2">CLCA2 protein</fullName>
    </submittedName>
</protein>